<evidence type="ECO:0000259" key="4">
    <source>
        <dbReference type="PROSITE" id="PS50018"/>
    </source>
</evidence>
<dbReference type="InterPro" id="IPR008936">
    <property type="entry name" value="Rho_GTPase_activation_prot"/>
</dbReference>
<reference evidence="5 6" key="1">
    <citation type="submission" date="2010-05" db="EMBL/GenBank/DDBJ databases">
        <title>The Genome Sequence of Thecamonas trahens ATCC 50062.</title>
        <authorList>
            <consortium name="The Broad Institute Genome Sequencing Platform"/>
            <person name="Russ C."/>
            <person name="Cuomo C."/>
            <person name="Shea T."/>
            <person name="Young S.K."/>
            <person name="Zeng Q."/>
            <person name="Koehrsen M."/>
            <person name="Haas B."/>
            <person name="Borodovsky M."/>
            <person name="Guigo R."/>
            <person name="Alvarado L."/>
            <person name="Berlin A."/>
            <person name="Bochicchio J."/>
            <person name="Borenstein D."/>
            <person name="Chapman S."/>
            <person name="Chen Z."/>
            <person name="Freedman E."/>
            <person name="Gellesch M."/>
            <person name="Goldberg J."/>
            <person name="Griggs A."/>
            <person name="Gujja S."/>
            <person name="Heilman E."/>
            <person name="Heiman D."/>
            <person name="Hepburn T."/>
            <person name="Howarth C."/>
            <person name="Jen D."/>
            <person name="Larson L."/>
            <person name="Mehta T."/>
            <person name="Park D."/>
            <person name="Pearson M."/>
            <person name="Roberts A."/>
            <person name="Saif S."/>
            <person name="Shenoy N."/>
            <person name="Sisk P."/>
            <person name="Stolte C."/>
            <person name="Sykes S."/>
            <person name="Thomson T."/>
            <person name="Walk T."/>
            <person name="White J."/>
            <person name="Yandava C."/>
            <person name="Burger G."/>
            <person name="Gray M.W."/>
            <person name="Holland P.W.H."/>
            <person name="King N."/>
            <person name="Lang F.B.F."/>
            <person name="Roger A.J."/>
            <person name="Ruiz-Trillo I."/>
            <person name="Lander E."/>
            <person name="Nusbaum C."/>
        </authorList>
    </citation>
    <scope>NUCLEOTIDE SEQUENCE [LARGE SCALE GENOMIC DNA]</scope>
    <source>
        <strain evidence="5 6">ATCC 50062</strain>
    </source>
</reference>
<evidence type="ECO:0000256" key="1">
    <source>
        <dbReference type="ARBA" id="ARBA00022468"/>
    </source>
</evidence>
<keyword evidence="2" id="KW-0597">Phosphoprotein</keyword>
<evidence type="ECO:0000313" key="6">
    <source>
        <dbReference type="Proteomes" id="UP000054408"/>
    </source>
</evidence>
<dbReference type="PROSITE" id="PS50018">
    <property type="entry name" value="RAS_GTPASE_ACTIV_2"/>
    <property type="match status" value="1"/>
</dbReference>
<keyword evidence="6" id="KW-1185">Reference proteome</keyword>
<dbReference type="GeneID" id="25564549"/>
<feature type="region of interest" description="Disordered" evidence="3">
    <location>
        <begin position="1625"/>
        <end position="1644"/>
    </location>
</feature>
<feature type="compositionally biased region" description="Low complexity" evidence="3">
    <location>
        <begin position="1503"/>
        <end position="1512"/>
    </location>
</feature>
<feature type="region of interest" description="Disordered" evidence="3">
    <location>
        <begin position="1407"/>
        <end position="1430"/>
    </location>
</feature>
<accession>A0A0L0D9T7</accession>
<feature type="compositionally biased region" description="Acidic residues" evidence="3">
    <location>
        <begin position="1409"/>
        <end position="1430"/>
    </location>
</feature>
<feature type="compositionally biased region" description="Basic and acidic residues" evidence="3">
    <location>
        <begin position="1469"/>
        <end position="1480"/>
    </location>
</feature>
<dbReference type="InterPro" id="IPR001251">
    <property type="entry name" value="CRAL-TRIO_dom"/>
</dbReference>
<dbReference type="InterPro" id="IPR023152">
    <property type="entry name" value="RasGAP_CS"/>
</dbReference>
<dbReference type="Gene3D" id="1.10.506.10">
    <property type="entry name" value="GTPase Activation - p120gap, domain 1"/>
    <property type="match status" value="2"/>
</dbReference>
<dbReference type="Pfam" id="PF00616">
    <property type="entry name" value="RasGAP"/>
    <property type="match status" value="1"/>
</dbReference>
<dbReference type="SUPFAM" id="SSF48371">
    <property type="entry name" value="ARM repeat"/>
    <property type="match status" value="2"/>
</dbReference>
<organism evidence="5 6">
    <name type="scientific">Thecamonas trahens ATCC 50062</name>
    <dbReference type="NCBI Taxonomy" id="461836"/>
    <lineage>
        <taxon>Eukaryota</taxon>
        <taxon>Apusozoa</taxon>
        <taxon>Apusomonadida</taxon>
        <taxon>Apusomonadidae</taxon>
        <taxon>Thecamonas</taxon>
    </lineage>
</organism>
<feature type="region of interest" description="Disordered" evidence="3">
    <location>
        <begin position="1469"/>
        <end position="1525"/>
    </location>
</feature>
<evidence type="ECO:0000313" key="5">
    <source>
        <dbReference type="EMBL" id="KNC49089.1"/>
    </source>
</evidence>
<dbReference type="PROSITE" id="PS00509">
    <property type="entry name" value="RAS_GTPASE_ACTIV_1"/>
    <property type="match status" value="1"/>
</dbReference>
<dbReference type="RefSeq" id="XP_013758119.1">
    <property type="nucleotide sequence ID" value="XM_013902665.1"/>
</dbReference>
<dbReference type="Pfam" id="PF13716">
    <property type="entry name" value="CRAL_TRIO_2"/>
    <property type="match status" value="1"/>
</dbReference>
<proteinExistence type="predicted"/>
<dbReference type="OrthoDB" id="28245at2759"/>
<keyword evidence="1" id="KW-0343">GTPase activation</keyword>
<dbReference type="Gene3D" id="3.40.525.10">
    <property type="entry name" value="CRAL-TRIO lipid binding domain"/>
    <property type="match status" value="1"/>
</dbReference>
<feature type="domain" description="Ras-GAP" evidence="4">
    <location>
        <begin position="1174"/>
        <end position="1367"/>
    </location>
</feature>
<dbReference type="PANTHER" id="PTHR10194">
    <property type="entry name" value="RAS GTPASE-ACTIVATING PROTEINS"/>
    <property type="match status" value="1"/>
</dbReference>
<protein>
    <submittedName>
        <fullName evidence="5">Neurofibromatosis type 1</fullName>
    </submittedName>
</protein>
<gene>
    <name evidence="5" type="ORF">AMSG_05054</name>
</gene>
<dbReference type="OMA" id="TKEPYMF"/>
<dbReference type="InterPro" id="IPR011993">
    <property type="entry name" value="PH-like_dom_sf"/>
</dbReference>
<name>A0A0L0D9T7_THETB</name>
<dbReference type="GO" id="GO:0005096">
    <property type="term" value="F:GTPase activator activity"/>
    <property type="evidence" value="ECO:0007669"/>
    <property type="project" value="UniProtKB-KW"/>
</dbReference>
<dbReference type="PANTHER" id="PTHR10194:SF142">
    <property type="entry name" value="NEUROFIBROMIN"/>
    <property type="match status" value="1"/>
</dbReference>
<sequence>MASSSSETVSQSVVMDRKLIAGLIQRLSSWLPINNPASSLSLDFQDAMQLQNVEALVNLSEYRIQHVVNGLISLLEQNKLAPSDVGSTDSIRHAHSQLHIWRVLGKCMAYAWQQHIDSQPIDPELEAMGMPKPVVDPPPLDNELAEHVLLLTAGTILTPHPLLNDELTAEAGNVLFHLSASNFDVVFAQIKLKIKNLLVQQSEEDPATSELLLIQHINFNAERLADLVQELSRSLSSFKKNSTQIVATSLRVAIWNWINQYPLEFVLLCQSGHRMRGNPDVLFDIFYALADNTKRKVAYWPLMTMLLVLCPDHFLKAVSPQEKAGKPTNKHQFLKALEKGLQNPKLTDACAISYVDICKASTYVRKTDFSPLRYQVPAIERALRQKLFDPKRMATSTELAPEEMALMVDCLTSLYLLNPSSVLEGIFQQMLNFQSPPIFRLVLIRALREIVKGGAKLPWNPTIELAYPSISSQLRSLLKEQLAYDRAPTIEASSKKSKAQLAEVALNIEILCSLIALFEEDPMLGFYNTSEDPSIHRSDSRMLLTGLCSGLNPRELERVMHRAVAVISKFHKPDIIAAWCPPEMLSAFWEISSAVSSSIASLIIQQRDISDLAAKRHIKLLMHLLYECLESSNDFLASDYVKDLDTLCTVAMYKPRARSSIKIEHALLICLCSGEPEICSQAARCFGLICGQASLLLESSVDQFDADSPMRKTPLANFSVYRFMQALGNKVMGREHQQKEIRKLIRQTKAQTPGSIAAWRSVNDRWTENTPLILELDTKTNDPSKLAKSSAAQAKRKGRFKALVGSTGSELASLTTREIEDLRAEWMNYAGFLCALGGVMVDASEEAVVDEFISQILELVMCDAQYLRESILKIAAASLSPTMYAPLFRTMHETMDSFLKGTSAKSIVVTDTSRLFVEQAISMLKIILSEHQESSDELAIADFETLLLSFARYISALQDNVDTARTKVKTCQLIETTMANREYLTFRNEVNFRNRLVEKIIGWTSDFGDKKNRATLDPAEVMKVDIHTMRAIASLLHNLPLQTDANDASSKDKSALFLQYFTFFTQLLNRCRRDERQSAKYSELAGLAIRALSNLLTANIDSGLEYFISQGYSQDPETRTAFIKVLTNILRQGAEFESLAESSLNERYAKLMALLMQRDMVVTHALIESVQITEADMISSVLIRLFSAAGKHMQLLEYIIRKEVTSTFAESTLFRRNSMATKLLTAFTKYVGKSWLQDMLREPIKAMLEMNPQRFEVDPDKVMPNDDVDANRDRLMTAATVIVDAIFAKYAQCPVSIHSVAHMLASIIVEKFPKAGPTAIAGFIFLRFICPAIVAPDGFGLVPDAITSRDTRRGLIIVTKIVQNLANRVRFGTKERFMDMANQFIDDRSESMLAVLSHFAGPPDAAELAADEEPDDGGEAGAKDDDDDDQEASFITDELFPDVVALHHLIYDNLEKMGQMISKEIRSRNELADEQRRREGNVYGEDGSIIGTSPASGSPPPASTADAPSAPDVPGNINPAAAEAAASDPISATNLIQKQLVAQGIDAETAAKAAKARVDQLVSVHRANLAAAEAAAADAAAKSDEAPAGDEVDAAAADGSAPSGAAAAAKKPFVQLTILMAQLGPPPEIKEKTDGEASGPGSVTSSNSAYEVFMRQNAGIESSEELEALMYQAGKSLAGFPVLYVIARNLKPSMDKVKVQYHILKTLQPVLHTQFDIVIDLAYSGPENEVEFSLISRFVRLLPVELQTAVNDICILYPNSWAKKFLKRVGRVVSGRISRKIKFCASVHHLHAYVAPVEIKLPETTLAIENDVKLTFERVTRTSQHKPCIIRVLSDGFQILSTKQSSILRHKCAITDLYHIRQVEDVYRIGSRDAHSFNIKYYDAEGTNILLLRSHQASRIIKTLKATQEQWRSAKPEDSSTVRKFRPEDVPGTLLNMALLNLGSDDSALRLASYDMLYALAVKFNFPIRDALLRADGMFIPVNTAWFVTSMSRTLANNETRLTLEFIREVLESFDKENRKRKHLSLQYLAPWLNNLDEYFLASPDPDSLDRKSRAKDLINTLIDLTIREDELYPAVQQYIWTTIGQVTPVLHDVVDILIIRACRAGLSSKPAEIIADTTVTLASQNKALVSGRVIAQLRKLLRATAMVPVTRLEDGQLWNEIATLTRIVLMLSFHDRIDLRNFLPEIFHIVICLVSTGESLFRKTIHGIVINVVQSLCTSDLVTAEQAESLRFRLRDFSEARHQLLFGVSGSKSIESIPVQSLEAIAIALHDVITCCQTGAVNSYGQLWHSRWLSLTTETAFQFNPALQPRACVTIGVLATHVSDSLIRELISMLRVKLLQSMRITAVPGNLESSFDMPIAILLCLTRLMTKLPPTSVYFNLMFWFAVSILQISEIVLFPAALGLLEVVIKTMDAVGCFDSYQVNEYLMMARQPLEDICAKLDEATQFNFHTDFSFAIVGNILKGLKHPSTKAITVRVLTTFLDVVGKGTLDSSVLGFLAALLPSRRNNTAFREMIANNTDNSSSNGDSYWSFLFTPEMLPDLTTTVLFLSILVTILDNAEYEAEQLFIFRLLEEAVLAVPRSSRSPTRPASSAACRPRSPPRRTATSSTRSRTSCTRWPRSAPSQTPTTPPRTTSSRSAARASFMLLPSATLLRRRWSCPPSTVPSSWTR</sequence>
<dbReference type="InterPro" id="IPR016024">
    <property type="entry name" value="ARM-type_fold"/>
</dbReference>
<dbReference type="InterPro" id="IPR039360">
    <property type="entry name" value="Ras_GTPase"/>
</dbReference>
<evidence type="ECO:0000256" key="3">
    <source>
        <dbReference type="SAM" id="MobiDB-lite"/>
    </source>
</evidence>
<dbReference type="Proteomes" id="UP000054408">
    <property type="component" value="Unassembled WGS sequence"/>
</dbReference>
<dbReference type="STRING" id="461836.A0A0L0D9T7"/>
<dbReference type="Gene3D" id="2.30.29.30">
    <property type="entry name" value="Pleckstrin-homology domain (PH domain)/Phosphotyrosine-binding domain (PTB)"/>
    <property type="match status" value="1"/>
</dbReference>
<dbReference type="SMART" id="SM00323">
    <property type="entry name" value="RasGAP"/>
    <property type="match status" value="1"/>
</dbReference>
<dbReference type="InterPro" id="IPR036865">
    <property type="entry name" value="CRAL-TRIO_dom_sf"/>
</dbReference>
<dbReference type="InterPro" id="IPR001936">
    <property type="entry name" value="RasGAP_dom"/>
</dbReference>
<dbReference type="EMBL" id="GL349453">
    <property type="protein sequence ID" value="KNC49089.1"/>
    <property type="molecule type" value="Genomic_DNA"/>
</dbReference>
<feature type="region of interest" description="Disordered" evidence="3">
    <location>
        <begin position="2583"/>
        <end position="2640"/>
    </location>
</feature>
<evidence type="ECO:0000256" key="2">
    <source>
        <dbReference type="ARBA" id="ARBA00022553"/>
    </source>
</evidence>
<dbReference type="eggNOG" id="KOG1826">
    <property type="taxonomic scope" value="Eukaryota"/>
</dbReference>
<dbReference type="SUPFAM" id="SSF48350">
    <property type="entry name" value="GTPase activation domain, GAP"/>
    <property type="match status" value="1"/>
</dbReference>